<feature type="transmembrane region" description="Helical" evidence="6">
    <location>
        <begin position="78"/>
        <end position="94"/>
    </location>
</feature>
<evidence type="ECO:0000256" key="5">
    <source>
        <dbReference type="ARBA" id="ARBA00023136"/>
    </source>
</evidence>
<dbReference type="GO" id="GO:0005886">
    <property type="term" value="C:plasma membrane"/>
    <property type="evidence" value="ECO:0007669"/>
    <property type="project" value="TreeGrafter"/>
</dbReference>
<dbReference type="Proteomes" id="UP000295292">
    <property type="component" value="Unassembled WGS sequence"/>
</dbReference>
<dbReference type="PROSITE" id="PS50850">
    <property type="entry name" value="MFS"/>
    <property type="match status" value="1"/>
</dbReference>
<evidence type="ECO:0000256" key="4">
    <source>
        <dbReference type="ARBA" id="ARBA00022989"/>
    </source>
</evidence>
<evidence type="ECO:0000256" key="1">
    <source>
        <dbReference type="ARBA" id="ARBA00004141"/>
    </source>
</evidence>
<evidence type="ECO:0000313" key="8">
    <source>
        <dbReference type="EMBL" id="TDQ77337.1"/>
    </source>
</evidence>
<evidence type="ECO:0000313" key="9">
    <source>
        <dbReference type="Proteomes" id="UP000295292"/>
    </source>
</evidence>
<dbReference type="RefSeq" id="WP_133584966.1">
    <property type="nucleotide sequence ID" value="NZ_SNYV01000014.1"/>
</dbReference>
<dbReference type="AlphaFoldDB" id="A0A4R6WGM6"/>
<feature type="transmembrane region" description="Helical" evidence="6">
    <location>
        <begin position="281"/>
        <end position="302"/>
    </location>
</feature>
<dbReference type="Gene3D" id="1.20.1720.10">
    <property type="entry name" value="Multidrug resistance protein D"/>
    <property type="match status" value="1"/>
</dbReference>
<feature type="transmembrane region" description="Helical" evidence="6">
    <location>
        <begin position="215"/>
        <end position="240"/>
    </location>
</feature>
<keyword evidence="2" id="KW-0813">Transport</keyword>
<dbReference type="SUPFAM" id="SSF103473">
    <property type="entry name" value="MFS general substrate transporter"/>
    <property type="match status" value="1"/>
</dbReference>
<evidence type="ECO:0000256" key="3">
    <source>
        <dbReference type="ARBA" id="ARBA00022692"/>
    </source>
</evidence>
<feature type="transmembrane region" description="Helical" evidence="6">
    <location>
        <begin position="137"/>
        <end position="155"/>
    </location>
</feature>
<dbReference type="Pfam" id="PF07690">
    <property type="entry name" value="MFS_1"/>
    <property type="match status" value="1"/>
</dbReference>
<feature type="transmembrane region" description="Helical" evidence="6">
    <location>
        <begin position="100"/>
        <end position="125"/>
    </location>
</feature>
<feature type="transmembrane region" description="Helical" evidence="6">
    <location>
        <begin position="246"/>
        <end position="269"/>
    </location>
</feature>
<evidence type="ECO:0000259" key="7">
    <source>
        <dbReference type="PROSITE" id="PS50850"/>
    </source>
</evidence>
<dbReference type="PANTHER" id="PTHR23502">
    <property type="entry name" value="MAJOR FACILITATOR SUPERFAMILY"/>
    <property type="match status" value="1"/>
</dbReference>
<dbReference type="InterPro" id="IPR036259">
    <property type="entry name" value="MFS_trans_sf"/>
</dbReference>
<proteinExistence type="predicted"/>
<keyword evidence="5 6" id="KW-0472">Membrane</keyword>
<keyword evidence="4 6" id="KW-1133">Transmembrane helix</keyword>
<feature type="transmembrane region" description="Helical" evidence="6">
    <location>
        <begin position="341"/>
        <end position="360"/>
    </location>
</feature>
<evidence type="ECO:0000256" key="2">
    <source>
        <dbReference type="ARBA" id="ARBA00022448"/>
    </source>
</evidence>
<dbReference type="InterPro" id="IPR011701">
    <property type="entry name" value="MFS"/>
</dbReference>
<dbReference type="OrthoDB" id="9814303at2"/>
<feature type="domain" description="Major facilitator superfamily (MFS) profile" evidence="7">
    <location>
        <begin position="13"/>
        <end position="397"/>
    </location>
</feature>
<dbReference type="InterPro" id="IPR020846">
    <property type="entry name" value="MFS_dom"/>
</dbReference>
<dbReference type="PANTHER" id="PTHR23502:SF132">
    <property type="entry name" value="POLYAMINE TRANSPORTER 2-RELATED"/>
    <property type="match status" value="1"/>
</dbReference>
<protein>
    <submittedName>
        <fullName evidence="8">Putative MFS family arabinose efflux permease</fullName>
    </submittedName>
</protein>
<organism evidence="8 9">
    <name type="scientific">Sphingobacterium yanglingense</name>
    <dbReference type="NCBI Taxonomy" id="1437280"/>
    <lineage>
        <taxon>Bacteria</taxon>
        <taxon>Pseudomonadati</taxon>
        <taxon>Bacteroidota</taxon>
        <taxon>Sphingobacteriia</taxon>
        <taxon>Sphingobacteriales</taxon>
        <taxon>Sphingobacteriaceae</taxon>
        <taxon>Sphingobacterium</taxon>
    </lineage>
</organism>
<name>A0A4R6WGM6_9SPHI</name>
<comment type="caution">
    <text evidence="8">The sequence shown here is derived from an EMBL/GenBank/DDBJ whole genome shotgun (WGS) entry which is preliminary data.</text>
</comment>
<evidence type="ECO:0000256" key="6">
    <source>
        <dbReference type="SAM" id="Phobius"/>
    </source>
</evidence>
<feature type="transmembrane region" description="Helical" evidence="6">
    <location>
        <begin position="372"/>
        <end position="391"/>
    </location>
</feature>
<feature type="transmembrane region" description="Helical" evidence="6">
    <location>
        <begin position="308"/>
        <end position="334"/>
    </location>
</feature>
<dbReference type="EMBL" id="SNYV01000014">
    <property type="protein sequence ID" value="TDQ77337.1"/>
    <property type="molecule type" value="Genomic_DNA"/>
</dbReference>
<feature type="transmembrane region" description="Helical" evidence="6">
    <location>
        <begin position="12"/>
        <end position="33"/>
    </location>
</feature>
<accession>A0A4R6WGM6</accession>
<feature type="transmembrane region" description="Helical" evidence="6">
    <location>
        <begin position="167"/>
        <end position="186"/>
    </location>
</feature>
<keyword evidence="9" id="KW-1185">Reference proteome</keyword>
<feature type="transmembrane region" description="Helical" evidence="6">
    <location>
        <begin position="53"/>
        <end position="71"/>
    </location>
</feature>
<keyword evidence="3 6" id="KW-0812">Transmembrane</keyword>
<dbReference type="GO" id="GO:1990961">
    <property type="term" value="P:xenobiotic detoxification by transmembrane export across the plasma membrane"/>
    <property type="evidence" value="ECO:0007669"/>
    <property type="project" value="TreeGrafter"/>
</dbReference>
<reference evidence="8 9" key="1">
    <citation type="submission" date="2019-03" db="EMBL/GenBank/DDBJ databases">
        <title>Genomic Encyclopedia of Archaeal and Bacterial Type Strains, Phase II (KMG-II): from individual species to whole genera.</title>
        <authorList>
            <person name="Goeker M."/>
        </authorList>
    </citation>
    <scope>NUCLEOTIDE SEQUENCE [LARGE SCALE GENOMIC DNA]</scope>
    <source>
        <strain evidence="8 9">DSM 28353</strain>
    </source>
</reference>
<dbReference type="GO" id="GO:0015385">
    <property type="term" value="F:sodium:proton antiporter activity"/>
    <property type="evidence" value="ECO:0007669"/>
    <property type="project" value="TreeGrafter"/>
</dbReference>
<sequence length="397" mass="43882">MLREASKSRIKLVTLLAFISMPLSGFVTDIYLPSFPSMAKGLMVSERDIQLTLTSYLLSYGISQLFIGSILDNIGRYLPRLFSLFILLLSGIAIASTDSVFIICFLRGVQGVAVATLVVATRALFADLYQGDKLKNYLSYFTIVWSCGPILAPFLGGYLEKIFNWQANFYFLAFYAAILLVFELIYSSESIAEKKKINLSQTVSVYKSMLQNKQFMLGILILGISYSIVMLFNITGPFIIENTFHYTSVAIGYCTLLLGFSWGVGGFIAKKRMNQPFNKRIGIPIAVQLVAIIGLLGVSMFYESIFVMVGFAFLIHIISGVLFTTFFTSSMLFFPTNAGTAGGLMGGLVYIITSISGSLISLGSQVSTQGDLAWRYLFFAILLLLVVFSMSRLQKKA</sequence>
<gene>
    <name evidence="8" type="ORF">CLV99_2742</name>
</gene>
<comment type="subcellular location">
    <subcellularLocation>
        <location evidence="1">Membrane</location>
        <topology evidence="1">Multi-pass membrane protein</topology>
    </subcellularLocation>
</comment>